<gene>
    <name evidence="1" type="ORF">METZ01_LOCUS414805</name>
</gene>
<dbReference type="AlphaFoldDB" id="A0A382WV89"/>
<proteinExistence type="predicted"/>
<dbReference type="EMBL" id="UINC01162280">
    <property type="protein sequence ID" value="SVD61951.1"/>
    <property type="molecule type" value="Genomic_DNA"/>
</dbReference>
<sequence length="46" mass="5378">MKPFFSFVKFELNLAFKLKGDIILNLQWSSLVEIEGGFKLLVRVDF</sequence>
<protein>
    <submittedName>
        <fullName evidence="1">Uncharacterized protein</fullName>
    </submittedName>
</protein>
<evidence type="ECO:0000313" key="1">
    <source>
        <dbReference type="EMBL" id="SVD61951.1"/>
    </source>
</evidence>
<reference evidence="1" key="1">
    <citation type="submission" date="2018-05" db="EMBL/GenBank/DDBJ databases">
        <authorList>
            <person name="Lanie J.A."/>
            <person name="Ng W.-L."/>
            <person name="Kazmierczak K.M."/>
            <person name="Andrzejewski T.M."/>
            <person name="Davidsen T.M."/>
            <person name="Wayne K.J."/>
            <person name="Tettelin H."/>
            <person name="Glass J.I."/>
            <person name="Rusch D."/>
            <person name="Podicherti R."/>
            <person name="Tsui H.-C.T."/>
            <person name="Winkler M.E."/>
        </authorList>
    </citation>
    <scope>NUCLEOTIDE SEQUENCE</scope>
</reference>
<name>A0A382WV89_9ZZZZ</name>
<organism evidence="1">
    <name type="scientific">marine metagenome</name>
    <dbReference type="NCBI Taxonomy" id="408172"/>
    <lineage>
        <taxon>unclassified sequences</taxon>
        <taxon>metagenomes</taxon>
        <taxon>ecological metagenomes</taxon>
    </lineage>
</organism>
<accession>A0A382WV89</accession>